<proteinExistence type="predicted"/>
<organism evidence="2 4">
    <name type="scientific">Enterococcus malodoratus ATCC 43197</name>
    <dbReference type="NCBI Taxonomy" id="1158601"/>
    <lineage>
        <taxon>Bacteria</taxon>
        <taxon>Bacillati</taxon>
        <taxon>Bacillota</taxon>
        <taxon>Bacilli</taxon>
        <taxon>Lactobacillales</taxon>
        <taxon>Enterococcaceae</taxon>
        <taxon>Enterococcus</taxon>
    </lineage>
</organism>
<dbReference type="EMBL" id="ASWA01000004">
    <property type="protein sequence ID" value="EOT64527.1"/>
    <property type="molecule type" value="Genomic_DNA"/>
</dbReference>
<accession>R2P7A1</accession>
<gene>
    <name evidence="3" type="ORF">I585_03727</name>
    <name evidence="2" type="ORF">UAI_01694</name>
</gene>
<sequence length="56" mass="6658">MNIKKIKRFCNLLSIFSLVMLIIELIPNTNPIFTTFFWISMFAQLLLRSALFFKTE</sequence>
<evidence type="ECO:0000313" key="2">
    <source>
        <dbReference type="EMBL" id="EOH79048.1"/>
    </source>
</evidence>
<reference evidence="2 4" key="1">
    <citation type="submission" date="2013-02" db="EMBL/GenBank/DDBJ databases">
        <title>The Genome Sequence of Enterococcus malodoratus ATCC_43197.</title>
        <authorList>
            <consortium name="The Broad Institute Genome Sequencing Platform"/>
            <consortium name="The Broad Institute Genome Sequencing Center for Infectious Disease"/>
            <person name="Earl A.M."/>
            <person name="Gilmore M.S."/>
            <person name="Lebreton F."/>
            <person name="Walker B."/>
            <person name="Young S.K."/>
            <person name="Zeng Q."/>
            <person name="Gargeya S."/>
            <person name="Fitzgerald M."/>
            <person name="Haas B."/>
            <person name="Abouelleil A."/>
            <person name="Alvarado L."/>
            <person name="Arachchi H.M."/>
            <person name="Berlin A.M."/>
            <person name="Chapman S.B."/>
            <person name="Dewar J."/>
            <person name="Goldberg J."/>
            <person name="Griggs A."/>
            <person name="Gujja S."/>
            <person name="Hansen M."/>
            <person name="Howarth C."/>
            <person name="Imamovic A."/>
            <person name="Larimer J."/>
            <person name="McCowan C."/>
            <person name="Murphy C."/>
            <person name="Neiman D."/>
            <person name="Pearson M."/>
            <person name="Priest M."/>
            <person name="Roberts A."/>
            <person name="Saif S."/>
            <person name="Shea T."/>
            <person name="Sisk P."/>
            <person name="Sykes S."/>
            <person name="Wortman J."/>
            <person name="Nusbaum C."/>
            <person name="Birren B."/>
        </authorList>
    </citation>
    <scope>NUCLEOTIDE SEQUENCE [LARGE SCALE GENOMIC DNA]</scope>
    <source>
        <strain evidence="2 4">ATCC 43197</strain>
    </source>
</reference>
<name>R2P7A1_9ENTE</name>
<evidence type="ECO:0000313" key="3">
    <source>
        <dbReference type="EMBL" id="EOT64527.1"/>
    </source>
</evidence>
<feature type="transmembrane region" description="Helical" evidence="1">
    <location>
        <begin position="9"/>
        <end position="26"/>
    </location>
</feature>
<evidence type="ECO:0000313" key="5">
    <source>
        <dbReference type="Proteomes" id="UP000014148"/>
    </source>
</evidence>
<keyword evidence="1" id="KW-1133">Transmembrane helix</keyword>
<dbReference type="Proteomes" id="UP000014148">
    <property type="component" value="Unassembled WGS sequence"/>
</dbReference>
<protein>
    <submittedName>
        <fullName evidence="2">Uncharacterized protein</fullName>
    </submittedName>
</protein>
<evidence type="ECO:0000256" key="1">
    <source>
        <dbReference type="SAM" id="Phobius"/>
    </source>
</evidence>
<comment type="caution">
    <text evidence="2">The sequence shown here is derived from an EMBL/GenBank/DDBJ whole genome shotgun (WGS) entry which is preliminary data.</text>
</comment>
<dbReference type="EMBL" id="AJAK01000011">
    <property type="protein sequence ID" value="EOH79048.1"/>
    <property type="molecule type" value="Genomic_DNA"/>
</dbReference>
<evidence type="ECO:0000313" key="4">
    <source>
        <dbReference type="Proteomes" id="UP000013783"/>
    </source>
</evidence>
<reference evidence="3 5" key="2">
    <citation type="submission" date="2013-03" db="EMBL/GenBank/DDBJ databases">
        <title>The Genome Sequence of Enterococcus malodoratus ATCC_43197 (PacBio/Illumina hybrid assembly).</title>
        <authorList>
            <consortium name="The Broad Institute Genomics Platform"/>
            <consortium name="The Broad Institute Genome Sequencing Center for Infectious Disease"/>
            <person name="Earl A."/>
            <person name="Russ C."/>
            <person name="Gilmore M."/>
            <person name="Surin D."/>
            <person name="Walker B."/>
            <person name="Young S."/>
            <person name="Zeng Q."/>
            <person name="Gargeya S."/>
            <person name="Fitzgerald M."/>
            <person name="Haas B."/>
            <person name="Abouelleil A."/>
            <person name="Allen A.W."/>
            <person name="Alvarado L."/>
            <person name="Arachchi H.M."/>
            <person name="Berlin A.M."/>
            <person name="Chapman S.B."/>
            <person name="Gainer-Dewar J."/>
            <person name="Goldberg J."/>
            <person name="Griggs A."/>
            <person name="Gujja S."/>
            <person name="Hansen M."/>
            <person name="Howarth C."/>
            <person name="Imamovic A."/>
            <person name="Ireland A."/>
            <person name="Larimer J."/>
            <person name="McCowan C."/>
            <person name="Murphy C."/>
            <person name="Pearson M."/>
            <person name="Poon T.W."/>
            <person name="Priest M."/>
            <person name="Roberts A."/>
            <person name="Saif S."/>
            <person name="Shea T."/>
            <person name="Sisk P."/>
            <person name="Sykes S."/>
            <person name="Wortman J."/>
            <person name="Nusbaum C."/>
            <person name="Birren B."/>
        </authorList>
    </citation>
    <scope>NUCLEOTIDE SEQUENCE [LARGE SCALE GENOMIC DNA]</scope>
    <source>
        <strain evidence="3 5">ATCC 43197</strain>
    </source>
</reference>
<keyword evidence="1" id="KW-0472">Membrane</keyword>
<feature type="transmembrane region" description="Helical" evidence="1">
    <location>
        <begin position="32"/>
        <end position="53"/>
    </location>
</feature>
<dbReference type="Proteomes" id="UP000013783">
    <property type="component" value="Unassembled WGS sequence"/>
</dbReference>
<keyword evidence="5" id="KW-1185">Reference proteome</keyword>
<dbReference type="AlphaFoldDB" id="R2P7A1"/>
<keyword evidence="1" id="KW-0812">Transmembrane</keyword>